<dbReference type="SUPFAM" id="SSF143631">
    <property type="entry name" value="ApbE-like"/>
    <property type="match status" value="1"/>
</dbReference>
<keyword evidence="8" id="KW-0460">Magnesium</keyword>
<dbReference type="EC" id="2.7.1.180" evidence="2"/>
<keyword evidence="12" id="KW-1185">Reference proteome</keyword>
<evidence type="ECO:0000256" key="9">
    <source>
        <dbReference type="ARBA" id="ARBA00031306"/>
    </source>
</evidence>
<dbReference type="EMBL" id="NBWZ01000001">
    <property type="protein sequence ID" value="RFA11027.1"/>
    <property type="molecule type" value="Genomic_DNA"/>
</dbReference>
<keyword evidence="6" id="KW-0479">Metal-binding</keyword>
<evidence type="ECO:0000256" key="4">
    <source>
        <dbReference type="ARBA" id="ARBA00022630"/>
    </source>
</evidence>
<reference evidence="11 12" key="1">
    <citation type="submission" date="2017-04" db="EMBL/GenBank/DDBJ databases">
        <title>Comparative genome analysis of Subtercola boreus.</title>
        <authorList>
            <person name="Cho Y.-J."/>
            <person name="Cho A."/>
            <person name="Kim O.-S."/>
            <person name="Lee J.-I."/>
        </authorList>
    </citation>
    <scope>NUCLEOTIDE SEQUENCE [LARGE SCALE GENOMIC DNA]</scope>
    <source>
        <strain evidence="11 12">K300</strain>
    </source>
</reference>
<evidence type="ECO:0000313" key="12">
    <source>
        <dbReference type="Proteomes" id="UP000256486"/>
    </source>
</evidence>
<dbReference type="Proteomes" id="UP000256486">
    <property type="component" value="Unassembled WGS sequence"/>
</dbReference>
<comment type="catalytic activity">
    <reaction evidence="10">
        <text>L-threonyl-[protein] + FAD = FMN-L-threonyl-[protein] + AMP + H(+)</text>
        <dbReference type="Rhea" id="RHEA:36847"/>
        <dbReference type="Rhea" id="RHEA-COMP:11060"/>
        <dbReference type="Rhea" id="RHEA-COMP:11061"/>
        <dbReference type="ChEBI" id="CHEBI:15378"/>
        <dbReference type="ChEBI" id="CHEBI:30013"/>
        <dbReference type="ChEBI" id="CHEBI:57692"/>
        <dbReference type="ChEBI" id="CHEBI:74257"/>
        <dbReference type="ChEBI" id="CHEBI:456215"/>
        <dbReference type="EC" id="2.7.1.180"/>
    </reaction>
</comment>
<sequence>MGTTASIRLAGRTPAAGVLAAVEACFAGYDEQFSLYRADSEISRVARGALALPHTSESFRDMYAEALHWRSATRDSFSPHRPDGVLDLSGVVKAKAMDAAAALLGEAGLTDWLLNVGGDIVLDGRCAGALWRVGVVDPDDRRSLLCTLDLDDGRRGMATSGTSERGEHVWRNSLTPDYRQVTVVADDIVTADVLATAILAGGRERLDEAVDEFGVDVIAVDADGGVVATARMRHAHGFSPA</sequence>
<dbReference type="PANTHER" id="PTHR30040">
    <property type="entry name" value="THIAMINE BIOSYNTHESIS LIPOPROTEIN APBE"/>
    <property type="match status" value="1"/>
</dbReference>
<keyword evidence="4" id="KW-0285">Flavoprotein</keyword>
<evidence type="ECO:0000256" key="3">
    <source>
        <dbReference type="ARBA" id="ARBA00016337"/>
    </source>
</evidence>
<dbReference type="PANTHER" id="PTHR30040:SF2">
    <property type="entry name" value="FAD:PROTEIN FMN TRANSFERASE"/>
    <property type="match status" value="1"/>
</dbReference>
<comment type="cofactor">
    <cofactor evidence="1">
        <name>Mg(2+)</name>
        <dbReference type="ChEBI" id="CHEBI:18420"/>
    </cofactor>
</comment>
<dbReference type="GO" id="GO:0016740">
    <property type="term" value="F:transferase activity"/>
    <property type="evidence" value="ECO:0007669"/>
    <property type="project" value="UniProtKB-KW"/>
</dbReference>
<dbReference type="InterPro" id="IPR003374">
    <property type="entry name" value="ApbE-like_sf"/>
</dbReference>
<evidence type="ECO:0000313" key="11">
    <source>
        <dbReference type="EMBL" id="RFA11027.1"/>
    </source>
</evidence>
<dbReference type="Gene3D" id="3.10.520.10">
    <property type="entry name" value="ApbE-like domains"/>
    <property type="match status" value="2"/>
</dbReference>
<evidence type="ECO:0000256" key="5">
    <source>
        <dbReference type="ARBA" id="ARBA00022679"/>
    </source>
</evidence>
<accession>A0A3E0VQ98</accession>
<dbReference type="InterPro" id="IPR024932">
    <property type="entry name" value="ApbE"/>
</dbReference>
<dbReference type="GO" id="GO:0046872">
    <property type="term" value="F:metal ion binding"/>
    <property type="evidence" value="ECO:0007669"/>
    <property type="project" value="UniProtKB-KW"/>
</dbReference>
<proteinExistence type="predicted"/>
<evidence type="ECO:0000256" key="10">
    <source>
        <dbReference type="ARBA" id="ARBA00048540"/>
    </source>
</evidence>
<name>A0A3E0VQ98_9MICO</name>
<dbReference type="Pfam" id="PF02424">
    <property type="entry name" value="ApbE"/>
    <property type="match status" value="2"/>
</dbReference>
<evidence type="ECO:0000256" key="2">
    <source>
        <dbReference type="ARBA" id="ARBA00011955"/>
    </source>
</evidence>
<organism evidence="11 12">
    <name type="scientific">Subtercola boreus</name>
    <dbReference type="NCBI Taxonomy" id="120213"/>
    <lineage>
        <taxon>Bacteria</taxon>
        <taxon>Bacillati</taxon>
        <taxon>Actinomycetota</taxon>
        <taxon>Actinomycetes</taxon>
        <taxon>Micrococcales</taxon>
        <taxon>Microbacteriaceae</taxon>
        <taxon>Subtercola</taxon>
    </lineage>
</organism>
<comment type="caution">
    <text evidence="11">The sequence shown here is derived from an EMBL/GenBank/DDBJ whole genome shotgun (WGS) entry which is preliminary data.</text>
</comment>
<gene>
    <name evidence="11" type="ORF">B7R54_00840</name>
</gene>
<keyword evidence="7" id="KW-0274">FAD</keyword>
<protein>
    <recommendedName>
        <fullName evidence="3">FAD:protein FMN transferase</fullName>
        <ecNumber evidence="2">2.7.1.180</ecNumber>
    </recommendedName>
    <alternativeName>
        <fullName evidence="9">Flavin transferase</fullName>
    </alternativeName>
</protein>
<keyword evidence="5" id="KW-0808">Transferase</keyword>
<evidence type="ECO:0000256" key="1">
    <source>
        <dbReference type="ARBA" id="ARBA00001946"/>
    </source>
</evidence>
<dbReference type="AlphaFoldDB" id="A0A3E0VQ98"/>
<evidence type="ECO:0000256" key="6">
    <source>
        <dbReference type="ARBA" id="ARBA00022723"/>
    </source>
</evidence>
<evidence type="ECO:0000256" key="7">
    <source>
        <dbReference type="ARBA" id="ARBA00022827"/>
    </source>
</evidence>
<dbReference type="OrthoDB" id="9778595at2"/>
<evidence type="ECO:0000256" key="8">
    <source>
        <dbReference type="ARBA" id="ARBA00022842"/>
    </source>
</evidence>